<dbReference type="InterPro" id="IPR010074">
    <property type="entry name" value="PRibForGlyAmidine_synth_PurL"/>
</dbReference>
<evidence type="ECO:0000256" key="2">
    <source>
        <dbReference type="ARBA" id="ARBA00022598"/>
    </source>
</evidence>
<dbReference type="PATRIC" id="fig|1423738.3.peg.881"/>
<proteinExistence type="inferred from homology"/>
<dbReference type="Gene3D" id="3.90.650.10">
    <property type="entry name" value="PurM-like C-terminal domain"/>
    <property type="match status" value="2"/>
</dbReference>
<feature type="binding site" evidence="8">
    <location>
        <position position="250"/>
    </location>
    <ligand>
        <name>substrate</name>
    </ligand>
</feature>
<keyword evidence="13" id="KW-1185">Reference proteome</keyword>
<dbReference type="Pfam" id="PF02769">
    <property type="entry name" value="AIRS_C"/>
    <property type="match status" value="2"/>
</dbReference>
<dbReference type="InterPro" id="IPR036921">
    <property type="entry name" value="PurM-like_N_sf"/>
</dbReference>
<feature type="binding site" evidence="8">
    <location>
        <position position="127"/>
    </location>
    <ligand>
        <name>Mg(2+)</name>
        <dbReference type="ChEBI" id="CHEBI:18420"/>
        <label>2</label>
    </ligand>
</feature>
<dbReference type="EMBL" id="AYYK01000017">
    <property type="protein sequence ID" value="KRM78430.1"/>
    <property type="molecule type" value="Genomic_DNA"/>
</dbReference>
<feature type="active site" description="Proton acceptor" evidence="8">
    <location>
        <position position="105"/>
    </location>
</feature>
<dbReference type="FunFam" id="3.30.1330.10:FF:000004">
    <property type="entry name" value="Phosphoribosylformylglycinamidine synthase subunit PurL"/>
    <property type="match status" value="1"/>
</dbReference>
<evidence type="ECO:0000256" key="4">
    <source>
        <dbReference type="ARBA" id="ARBA00022741"/>
    </source>
</evidence>
<evidence type="ECO:0000256" key="8">
    <source>
        <dbReference type="HAMAP-Rule" id="MF_00420"/>
    </source>
</evidence>
<keyword evidence="4 8" id="KW-0547">Nucleotide-binding</keyword>
<dbReference type="SUPFAM" id="SSF56042">
    <property type="entry name" value="PurM C-terminal domain-like"/>
    <property type="match status" value="2"/>
</dbReference>
<comment type="caution">
    <text evidence="8">Lacks conserved residue(s) required for the propagation of feature annotation.</text>
</comment>
<organism evidence="12 13">
    <name type="scientific">Lapidilactobacillus dextrinicus DSM 20335</name>
    <dbReference type="NCBI Taxonomy" id="1423738"/>
    <lineage>
        <taxon>Bacteria</taxon>
        <taxon>Bacillati</taxon>
        <taxon>Bacillota</taxon>
        <taxon>Bacilli</taxon>
        <taxon>Lactobacillales</taxon>
        <taxon>Lactobacillaceae</taxon>
        <taxon>Lapidilactobacillus</taxon>
    </lineage>
</organism>
<feature type="binding site" evidence="8">
    <location>
        <position position="126"/>
    </location>
    <ligand>
        <name>substrate</name>
    </ligand>
</feature>
<feature type="binding site" evidence="8">
    <location>
        <position position="103"/>
    </location>
    <ligand>
        <name>Mg(2+)</name>
        <dbReference type="ChEBI" id="CHEBI:18420"/>
        <label>1</label>
    </ligand>
</feature>
<dbReference type="STRING" id="1423738.FC84_GL000871"/>
<feature type="domain" description="PurM-like C-terminal" evidence="10">
    <location>
        <begin position="581"/>
        <end position="716"/>
    </location>
</feature>
<dbReference type="AlphaFoldDB" id="A0A0R2BG14"/>
<comment type="similarity">
    <text evidence="8">Belongs to the FGAMS family.</text>
</comment>
<comment type="subunit">
    <text evidence="8">Monomer. Part of the FGAM synthase complex composed of 1 PurL, 1 PurQ and 2 PurS subunits.</text>
</comment>
<dbReference type="HAMAP" id="MF_00420">
    <property type="entry name" value="PurL_2"/>
    <property type="match status" value="1"/>
</dbReference>
<feature type="binding site" evidence="8">
    <location>
        <begin position="324"/>
        <end position="326"/>
    </location>
    <ligand>
        <name>substrate</name>
    </ligand>
</feature>
<feature type="domain" description="Phosphoribosylformylglycinamidine synthase linker" evidence="11">
    <location>
        <begin position="19"/>
        <end position="63"/>
    </location>
</feature>
<feature type="binding site" evidence="8">
    <location>
        <position position="101"/>
    </location>
    <ligand>
        <name>ATP</name>
        <dbReference type="ChEBI" id="CHEBI:30616"/>
    </ligand>
</feature>
<evidence type="ECO:0000256" key="5">
    <source>
        <dbReference type="ARBA" id="ARBA00022755"/>
    </source>
</evidence>
<gene>
    <name evidence="8" type="primary">purL</name>
    <name evidence="12" type="ORF">FC84_GL000871</name>
</gene>
<dbReference type="Pfam" id="PF18072">
    <property type="entry name" value="FGAR-AT_linker"/>
    <property type="match status" value="1"/>
</dbReference>
<comment type="caution">
    <text evidence="12">The sequence shown here is derived from an EMBL/GenBank/DDBJ whole genome shotgun (WGS) entry which is preliminary data.</text>
</comment>
<keyword evidence="1 8" id="KW-0963">Cytoplasm</keyword>
<evidence type="ECO:0000259" key="9">
    <source>
        <dbReference type="Pfam" id="PF00586"/>
    </source>
</evidence>
<dbReference type="InterPro" id="IPR016188">
    <property type="entry name" value="PurM-like_N"/>
</dbReference>
<comment type="pathway">
    <text evidence="8">Purine metabolism; IMP biosynthesis via de novo pathway; 5-amino-1-(5-phospho-D-ribosyl)imidazole from N(2)-formyl-N(1)-(5-phospho-D-ribosyl)glycinamide: step 1/2.</text>
</comment>
<comment type="function">
    <text evidence="8">Part of the phosphoribosylformylglycinamidine synthase complex involved in the purines biosynthetic pathway. Catalyzes the ATP-dependent conversion of formylglycinamide ribonucleotide (FGAR) and glutamine to yield formylglycinamidine ribonucleotide (FGAM) and glutamate. The FGAM synthase complex is composed of three subunits. PurQ produces an ammonia molecule by converting glutamine to glutamate. PurL transfers the ammonia molecule to FGAR to form FGAM in an ATP-dependent manner. PurS interacts with PurQ and PurL and is thought to assist in the transfer of the ammonia molecule from PurQ to PurL.</text>
</comment>
<feature type="binding site" evidence="8">
    <location>
        <position position="505"/>
    </location>
    <ligand>
        <name>ATP</name>
        <dbReference type="ChEBI" id="CHEBI:30616"/>
    </ligand>
</feature>
<dbReference type="CDD" id="cd02204">
    <property type="entry name" value="PurL_repeat2"/>
    <property type="match status" value="1"/>
</dbReference>
<accession>A0A0R2BG14</accession>
<feature type="active site" evidence="8">
    <location>
        <position position="59"/>
    </location>
</feature>
<dbReference type="GO" id="GO:0004642">
    <property type="term" value="F:phosphoribosylformylglycinamidine synthase activity"/>
    <property type="evidence" value="ECO:0007669"/>
    <property type="project" value="UniProtKB-UniRule"/>
</dbReference>
<name>A0A0R2BG14_9LACO</name>
<evidence type="ECO:0000256" key="1">
    <source>
        <dbReference type="ARBA" id="ARBA00022490"/>
    </source>
</evidence>
<evidence type="ECO:0000313" key="13">
    <source>
        <dbReference type="Proteomes" id="UP000051813"/>
    </source>
</evidence>
<dbReference type="EC" id="6.3.5.3" evidence="8"/>
<keyword evidence="7 8" id="KW-0460">Magnesium</keyword>
<dbReference type="Gene3D" id="3.30.1330.10">
    <property type="entry name" value="PurM-like, N-terminal domain"/>
    <property type="match status" value="2"/>
</dbReference>
<dbReference type="NCBIfam" id="NF002290">
    <property type="entry name" value="PRK01213.1"/>
    <property type="match status" value="1"/>
</dbReference>
<protein>
    <recommendedName>
        <fullName evidence="8">Phosphoribosylformylglycinamidine synthase subunit PurL</fullName>
        <shortName evidence="8">FGAM synthase</shortName>
        <ecNumber evidence="8">6.3.5.3</ecNumber>
    </recommendedName>
    <alternativeName>
        <fullName evidence="8">Formylglycinamide ribonucleotide amidotransferase subunit II</fullName>
        <shortName evidence="8">FGAR amidotransferase II</shortName>
        <shortName evidence="8">FGAR-AT II</shortName>
    </alternativeName>
    <alternativeName>
        <fullName evidence="8">Glutamine amidotransferase PurL</fullName>
    </alternativeName>
    <alternativeName>
        <fullName evidence="8">Phosphoribosylformylglycinamidine synthase subunit II</fullName>
    </alternativeName>
</protein>
<evidence type="ECO:0000259" key="11">
    <source>
        <dbReference type="Pfam" id="PF18072"/>
    </source>
</evidence>
<feature type="binding site" evidence="8">
    <location>
        <position position="545"/>
    </location>
    <ligand>
        <name>substrate</name>
    </ligand>
</feature>
<keyword evidence="5 8" id="KW-0658">Purine biosynthesis</keyword>
<dbReference type="SUPFAM" id="SSF55326">
    <property type="entry name" value="PurM N-terminal domain-like"/>
    <property type="match status" value="2"/>
</dbReference>
<keyword evidence="6 8" id="KW-0067">ATP-binding</keyword>
<dbReference type="InterPro" id="IPR010918">
    <property type="entry name" value="PurM-like_C_dom"/>
</dbReference>
<feature type="binding site" evidence="8">
    <location>
        <position position="280"/>
    </location>
    <ligand>
        <name>Mg(2+)</name>
        <dbReference type="ChEBI" id="CHEBI:18420"/>
        <label>2</label>
    </ligand>
</feature>
<feature type="binding site" evidence="8">
    <location>
        <position position="62"/>
    </location>
    <ligand>
        <name>ATP</name>
        <dbReference type="ChEBI" id="CHEBI:30616"/>
    </ligand>
</feature>
<dbReference type="PANTHER" id="PTHR43555:SF1">
    <property type="entry name" value="PHOSPHORIBOSYLFORMYLGLYCINAMIDINE SYNTHASE SUBUNIT PURL"/>
    <property type="match status" value="1"/>
</dbReference>
<feature type="binding site" evidence="8">
    <location>
        <position position="543"/>
    </location>
    <ligand>
        <name>Mg(2+)</name>
        <dbReference type="ChEBI" id="CHEBI:18420"/>
        <label>1</label>
    </ligand>
</feature>
<keyword evidence="3 8" id="KW-0479">Metal-binding</keyword>
<sequence>MTIIPEAMRNEPTPEEVRASQVYLQWSLSQDEYEMICQHLNRLPNYTETGLFAAMWSEHCSYKKSKPVLRKFWSQNERVVQGPGEGAGVLDIGDNQAVVFKAESHNHPSAVEPYQGAATGVGGIIRDIFSMGAQPIAILDSLRFGELHHNTTKHLLNGIVSGIADYGNSLGIPTVGGDVMFDATYQQNPIVNAMAVGLLNQADLHVGKAEGIGNRILYVGAKTGRDGIHGATFASSDFDSSTDQNRSAVQVGDPFLEKLLMDTTIKAIHIFGAAIVGVQDMGAAGLVSSSAEMAGKAGNGIHLNLNQVPQRETNLTPYELMLSESQERMLMVVQADHVAEVAQLFTDADLAAVDIGEVTADGRYRLDFDGVEVANIDVQYLITPPKQNQKQQVPARLTAEADPEFVPELTDVTATFKDLLAQSTIASKAEIFKHYDCSVRTDTVIKPGGDAALVRIKNTRKVLAMTTDVNGRYVYLNPQVGGQLAVAEAARNIVATGATPIGITDCLNFGDPDDPEIYYELAQSCAGINEMAQKLNTPIISGNVSLYNETDGQAIYPTPIIGMVGLLENIDHATTINFKNADDLIYLIGTVRPDFNGSELQKLVTGKISGQLKSLDLNIEKQHQQLVLKGIEDQLINSAHDVAEGGVAVTLAEMAFKTPFGCQVQADFAASWYFAESPSLFVVTVRPEHQADFELLARTQAHLLGKVTADTKLELTGSDQTIKVNQAVAQKLYEESIKCQLNQ</sequence>
<dbReference type="InterPro" id="IPR041609">
    <property type="entry name" value="PurL_linker"/>
</dbReference>
<dbReference type="GO" id="GO:0005524">
    <property type="term" value="F:ATP binding"/>
    <property type="evidence" value="ECO:0007669"/>
    <property type="project" value="UniProtKB-UniRule"/>
</dbReference>
<dbReference type="InterPro" id="IPR036676">
    <property type="entry name" value="PurM-like_C_sf"/>
</dbReference>
<keyword evidence="2 8" id="KW-0436">Ligase</keyword>
<comment type="catalytic activity">
    <reaction evidence="8">
        <text>N(2)-formyl-N(1)-(5-phospho-beta-D-ribosyl)glycinamide + L-glutamine + ATP + H2O = 2-formamido-N(1)-(5-O-phospho-beta-D-ribosyl)acetamidine + L-glutamate + ADP + phosphate + H(+)</text>
        <dbReference type="Rhea" id="RHEA:17129"/>
        <dbReference type="ChEBI" id="CHEBI:15377"/>
        <dbReference type="ChEBI" id="CHEBI:15378"/>
        <dbReference type="ChEBI" id="CHEBI:29985"/>
        <dbReference type="ChEBI" id="CHEBI:30616"/>
        <dbReference type="ChEBI" id="CHEBI:43474"/>
        <dbReference type="ChEBI" id="CHEBI:58359"/>
        <dbReference type="ChEBI" id="CHEBI:147286"/>
        <dbReference type="ChEBI" id="CHEBI:147287"/>
        <dbReference type="ChEBI" id="CHEBI:456216"/>
        <dbReference type="EC" id="6.3.5.3"/>
    </reaction>
</comment>
<comment type="subcellular location">
    <subcellularLocation>
        <location evidence="8">Cytoplasm</location>
    </subcellularLocation>
</comment>
<feature type="domain" description="PurM-like N-terminal" evidence="9">
    <location>
        <begin position="84"/>
        <end position="198"/>
    </location>
</feature>
<dbReference type="Pfam" id="PF00586">
    <property type="entry name" value="AIRS"/>
    <property type="match status" value="2"/>
</dbReference>
<dbReference type="GO" id="GO:0005737">
    <property type="term" value="C:cytoplasm"/>
    <property type="evidence" value="ECO:0007669"/>
    <property type="project" value="UniProtKB-SubCell"/>
</dbReference>
<dbReference type="CDD" id="cd02203">
    <property type="entry name" value="PurL_repeat1"/>
    <property type="match status" value="1"/>
</dbReference>
<feature type="binding site" evidence="8">
    <location>
        <position position="542"/>
    </location>
    <ligand>
        <name>ATP</name>
        <dbReference type="ChEBI" id="CHEBI:30616"/>
    </ligand>
</feature>
<dbReference type="PANTHER" id="PTHR43555">
    <property type="entry name" value="PHOSPHORIBOSYLFORMYLGLYCINAMIDINE SYNTHASE SUBUNIT PURL"/>
    <property type="match status" value="1"/>
</dbReference>
<evidence type="ECO:0000313" key="12">
    <source>
        <dbReference type="EMBL" id="KRM78430.1"/>
    </source>
</evidence>
<evidence type="ECO:0000256" key="7">
    <source>
        <dbReference type="ARBA" id="ARBA00022842"/>
    </source>
</evidence>
<evidence type="ECO:0000256" key="6">
    <source>
        <dbReference type="ARBA" id="ARBA00022840"/>
    </source>
</evidence>
<evidence type="ECO:0000256" key="3">
    <source>
        <dbReference type="ARBA" id="ARBA00022723"/>
    </source>
</evidence>
<dbReference type="NCBIfam" id="TIGR01736">
    <property type="entry name" value="FGAM_synth_II"/>
    <property type="match status" value="1"/>
</dbReference>
<dbReference type="GO" id="GO:0006189">
    <property type="term" value="P:'de novo' IMP biosynthetic process"/>
    <property type="evidence" value="ECO:0007669"/>
    <property type="project" value="UniProtKB-UniRule"/>
</dbReference>
<feature type="domain" description="PurM-like N-terminal" evidence="9">
    <location>
        <begin position="448"/>
        <end position="566"/>
    </location>
</feature>
<dbReference type="Proteomes" id="UP000051813">
    <property type="component" value="Unassembled WGS sequence"/>
</dbReference>
<reference evidence="12 13" key="1">
    <citation type="journal article" date="2015" name="Genome Announc.">
        <title>Expanding the biotechnology potential of lactobacilli through comparative genomics of 213 strains and associated genera.</title>
        <authorList>
            <person name="Sun Z."/>
            <person name="Harris H.M."/>
            <person name="McCann A."/>
            <person name="Guo C."/>
            <person name="Argimon S."/>
            <person name="Zhang W."/>
            <person name="Yang X."/>
            <person name="Jeffery I.B."/>
            <person name="Cooney J.C."/>
            <person name="Kagawa T.F."/>
            <person name="Liu W."/>
            <person name="Song Y."/>
            <person name="Salvetti E."/>
            <person name="Wrobel A."/>
            <person name="Rasinkangas P."/>
            <person name="Parkhill J."/>
            <person name="Rea M.C."/>
            <person name="O'Sullivan O."/>
            <person name="Ritari J."/>
            <person name="Douillard F.P."/>
            <person name="Paul Ross R."/>
            <person name="Yang R."/>
            <person name="Briner A.E."/>
            <person name="Felis G.E."/>
            <person name="de Vos W.M."/>
            <person name="Barrangou R."/>
            <person name="Klaenhammer T.R."/>
            <person name="Caufield P.W."/>
            <person name="Cui Y."/>
            <person name="Zhang H."/>
            <person name="O'Toole P.W."/>
        </authorList>
    </citation>
    <scope>NUCLEOTIDE SEQUENCE [LARGE SCALE GENOMIC DNA]</scope>
    <source>
        <strain evidence="12 13">DSM 20335</strain>
    </source>
</reference>
<dbReference type="UniPathway" id="UPA00074">
    <property type="reaction ID" value="UER00128"/>
</dbReference>
<feature type="domain" description="PurM-like C-terminal" evidence="10">
    <location>
        <begin position="212"/>
        <end position="367"/>
    </location>
</feature>
<dbReference type="GO" id="GO:0000287">
    <property type="term" value="F:magnesium ion binding"/>
    <property type="evidence" value="ECO:0007669"/>
    <property type="project" value="UniProtKB-UniRule"/>
</dbReference>
<evidence type="ECO:0000259" key="10">
    <source>
        <dbReference type="Pfam" id="PF02769"/>
    </source>
</evidence>
<feature type="binding site" evidence="8">
    <location>
        <begin position="104"/>
        <end position="107"/>
    </location>
    <ligand>
        <name>substrate</name>
    </ligand>
</feature>
<dbReference type="PIRSF" id="PIRSF001587">
    <property type="entry name" value="FGAM_synthase_II"/>
    <property type="match status" value="1"/>
</dbReference>